<dbReference type="InterPro" id="IPR029787">
    <property type="entry name" value="Nucleotide_cyclase"/>
</dbReference>
<feature type="domain" description="GGDEF" evidence="10">
    <location>
        <begin position="436"/>
        <end position="569"/>
    </location>
</feature>
<evidence type="ECO:0000256" key="3">
    <source>
        <dbReference type="ARBA" id="ARBA00022692"/>
    </source>
</evidence>
<dbReference type="InterPro" id="IPR000014">
    <property type="entry name" value="PAS"/>
</dbReference>
<dbReference type="Pfam" id="PF05231">
    <property type="entry name" value="MASE1"/>
    <property type="match status" value="1"/>
</dbReference>
<dbReference type="InterPro" id="IPR007895">
    <property type="entry name" value="MASE1"/>
</dbReference>
<keyword evidence="4 6" id="KW-1133">Transmembrane helix</keyword>
<dbReference type="SMART" id="SM00267">
    <property type="entry name" value="GGDEF"/>
    <property type="match status" value="1"/>
</dbReference>
<evidence type="ECO:0000259" key="7">
    <source>
        <dbReference type="PROSITE" id="PS50112"/>
    </source>
</evidence>
<dbReference type="SUPFAM" id="SSF55785">
    <property type="entry name" value="PYP-like sensor domain (PAS domain)"/>
    <property type="match status" value="1"/>
</dbReference>
<dbReference type="InterPro" id="IPR035965">
    <property type="entry name" value="PAS-like_dom_sf"/>
</dbReference>
<evidence type="ECO:0000256" key="4">
    <source>
        <dbReference type="ARBA" id="ARBA00022989"/>
    </source>
</evidence>
<dbReference type="NCBIfam" id="TIGR00254">
    <property type="entry name" value="GGDEF"/>
    <property type="match status" value="1"/>
</dbReference>
<dbReference type="RefSeq" id="WP_229797480.1">
    <property type="nucleotide sequence ID" value="NZ_BMYO01000003.1"/>
</dbReference>
<name>A0ABQ3GZ61_9NEIS</name>
<evidence type="ECO:0000256" key="2">
    <source>
        <dbReference type="ARBA" id="ARBA00022475"/>
    </source>
</evidence>
<evidence type="ECO:0000256" key="5">
    <source>
        <dbReference type="ARBA" id="ARBA00023136"/>
    </source>
</evidence>
<dbReference type="InterPro" id="IPR001610">
    <property type="entry name" value="PAC"/>
</dbReference>
<evidence type="ECO:0000313" key="11">
    <source>
        <dbReference type="EMBL" id="GHD60732.1"/>
    </source>
</evidence>
<feature type="transmembrane region" description="Helical" evidence="6">
    <location>
        <begin position="39"/>
        <end position="64"/>
    </location>
</feature>
<feature type="transmembrane region" description="Helical" evidence="6">
    <location>
        <begin position="6"/>
        <end position="27"/>
    </location>
</feature>
<protein>
    <recommendedName>
        <fullName evidence="13">EAL domain-containing protein</fullName>
    </recommendedName>
</protein>
<dbReference type="PROSITE" id="PS50887">
    <property type="entry name" value="GGDEF"/>
    <property type="match status" value="1"/>
</dbReference>
<dbReference type="InterPro" id="IPR001633">
    <property type="entry name" value="EAL_dom"/>
</dbReference>
<dbReference type="InterPro" id="IPR000700">
    <property type="entry name" value="PAS-assoc_C"/>
</dbReference>
<dbReference type="Gene3D" id="3.30.70.270">
    <property type="match status" value="1"/>
</dbReference>
<evidence type="ECO:0008006" key="13">
    <source>
        <dbReference type="Google" id="ProtNLM"/>
    </source>
</evidence>
<dbReference type="PANTHER" id="PTHR44757:SF2">
    <property type="entry name" value="BIOFILM ARCHITECTURE MAINTENANCE PROTEIN MBAA"/>
    <property type="match status" value="1"/>
</dbReference>
<feature type="domain" description="EAL" evidence="9">
    <location>
        <begin position="578"/>
        <end position="832"/>
    </location>
</feature>
<dbReference type="EMBL" id="BMYO01000003">
    <property type="protein sequence ID" value="GHD60732.1"/>
    <property type="molecule type" value="Genomic_DNA"/>
</dbReference>
<dbReference type="InterPro" id="IPR035919">
    <property type="entry name" value="EAL_sf"/>
</dbReference>
<keyword evidence="12" id="KW-1185">Reference proteome</keyword>
<organism evidence="11 12">
    <name type="scientific">Jeongeupia chitinilytica</name>
    <dbReference type="NCBI Taxonomy" id="1041641"/>
    <lineage>
        <taxon>Bacteria</taxon>
        <taxon>Pseudomonadati</taxon>
        <taxon>Pseudomonadota</taxon>
        <taxon>Betaproteobacteria</taxon>
        <taxon>Neisseriales</taxon>
        <taxon>Chitinibacteraceae</taxon>
        <taxon>Jeongeupia</taxon>
    </lineage>
</organism>
<sequence length="846" mass="92688">MSARWLRGAQLASLYALAQYLCWLFFAPGQYGALVAPQVGIAVAGLLLLGSRTWPAIAAAAWVLPMLGGLSLPAALMVATIQVLQALLIVGLLPGLAASGDVRVRDALRLLVAGPLTGVLLSGTLGAVVFGLFEPARNLNTFDGWVERAMGEALGILIVVPFVAGLRSEMRSFSANRLIELTLLVTVTAVSTMLIYRHYGDGMANLQFLLFPLIIWSSLRLGHVGNGCTMLTAIMVASATLQTRSLPGGDDLSIILHLFTVTVAGLLMAASYRDEAAAARSVRLAAQVFDNASEGILITDAQARIVAVNPAFSRITGFEQGEAIGKISRMFGEHRRSRERNREMVARLAELGHWEGEMLDRRKNGETYPAWLSISAVRDELGGVSNYVGVFSDYTHRKEAEMRLHFLANHDALTQLHNRSAMHAALKQAVARDGAKPFALLFLDLDRFKAINDSLGHDVGDELLKVISQRLRSSLKECDIIARLGGDEFTVILDDISGADDVAAVAERLLSRLGQPVLIQGQELFVTCSIGISLYPSDDLQPSQLLKNADVAMYRAKELGKNTYQFFAPEMNVRAFEHLVLENSLRHALERDELCLYFQPQVDLAAGTLYGVEALLRWSHPQLGLVPPASFIPLAEENGLIVPIGEWVLIEACRNMRRWLDAGHDIPRVAVNLSPRQFMREQLPQQVATALALANLPAARLELEITESMIMQNPERAVRILAQLRNMGVRLAIDDFGTGYSSLSNLRRFPLDTLKIDRSFIESMPEDEDSGAIAEAIVAMARKLRLKVVAEGVETQQQAYFLRRTGCHVVQGYLYAPPLAEADLLRYIDQYALLSPVDGEVRTLAG</sequence>
<dbReference type="Gene3D" id="3.20.20.450">
    <property type="entry name" value="EAL domain"/>
    <property type="match status" value="1"/>
</dbReference>
<comment type="caution">
    <text evidence="11">The sequence shown here is derived from an EMBL/GenBank/DDBJ whole genome shotgun (WGS) entry which is preliminary data.</text>
</comment>
<evidence type="ECO:0000256" key="6">
    <source>
        <dbReference type="SAM" id="Phobius"/>
    </source>
</evidence>
<dbReference type="NCBIfam" id="TIGR00229">
    <property type="entry name" value="sensory_box"/>
    <property type="match status" value="1"/>
</dbReference>
<dbReference type="Pfam" id="PF13426">
    <property type="entry name" value="PAS_9"/>
    <property type="match status" value="1"/>
</dbReference>
<gene>
    <name evidence="11" type="ORF">GCM10007350_14220</name>
</gene>
<feature type="domain" description="PAC" evidence="8">
    <location>
        <begin position="352"/>
        <end position="406"/>
    </location>
</feature>
<reference evidence="12" key="1">
    <citation type="journal article" date="2019" name="Int. J. Syst. Evol. Microbiol.">
        <title>The Global Catalogue of Microorganisms (GCM) 10K type strain sequencing project: providing services to taxonomists for standard genome sequencing and annotation.</title>
        <authorList>
            <consortium name="The Broad Institute Genomics Platform"/>
            <consortium name="The Broad Institute Genome Sequencing Center for Infectious Disease"/>
            <person name="Wu L."/>
            <person name="Ma J."/>
        </authorList>
    </citation>
    <scope>NUCLEOTIDE SEQUENCE [LARGE SCALE GENOMIC DNA]</scope>
    <source>
        <strain evidence="12">KCTC 23701</strain>
    </source>
</reference>
<dbReference type="SMART" id="SM00091">
    <property type="entry name" value="PAS"/>
    <property type="match status" value="1"/>
</dbReference>
<accession>A0ABQ3GZ61</accession>
<proteinExistence type="predicted"/>
<feature type="transmembrane region" description="Helical" evidence="6">
    <location>
        <begin position="110"/>
        <end position="133"/>
    </location>
</feature>
<dbReference type="CDD" id="cd01949">
    <property type="entry name" value="GGDEF"/>
    <property type="match status" value="1"/>
</dbReference>
<dbReference type="InterPro" id="IPR052155">
    <property type="entry name" value="Biofilm_reg_signaling"/>
</dbReference>
<evidence type="ECO:0000313" key="12">
    <source>
        <dbReference type="Proteomes" id="UP000604737"/>
    </source>
</evidence>
<evidence type="ECO:0000256" key="1">
    <source>
        <dbReference type="ARBA" id="ARBA00004651"/>
    </source>
</evidence>
<dbReference type="Pfam" id="PF00563">
    <property type="entry name" value="EAL"/>
    <property type="match status" value="1"/>
</dbReference>
<dbReference type="Proteomes" id="UP000604737">
    <property type="component" value="Unassembled WGS sequence"/>
</dbReference>
<feature type="transmembrane region" description="Helical" evidence="6">
    <location>
        <begin position="178"/>
        <end position="199"/>
    </location>
</feature>
<feature type="domain" description="PAS" evidence="7">
    <location>
        <begin position="281"/>
        <end position="326"/>
    </location>
</feature>
<dbReference type="PROSITE" id="PS50112">
    <property type="entry name" value="PAS"/>
    <property type="match status" value="1"/>
</dbReference>
<dbReference type="SUPFAM" id="SSF55073">
    <property type="entry name" value="Nucleotide cyclase"/>
    <property type="match status" value="1"/>
</dbReference>
<keyword evidence="2" id="KW-1003">Cell membrane</keyword>
<dbReference type="PROSITE" id="PS50883">
    <property type="entry name" value="EAL"/>
    <property type="match status" value="1"/>
</dbReference>
<dbReference type="InterPro" id="IPR043128">
    <property type="entry name" value="Rev_trsase/Diguanyl_cyclase"/>
</dbReference>
<comment type="subcellular location">
    <subcellularLocation>
        <location evidence="1">Cell membrane</location>
        <topology evidence="1">Multi-pass membrane protein</topology>
    </subcellularLocation>
</comment>
<dbReference type="CDD" id="cd01948">
    <property type="entry name" value="EAL"/>
    <property type="match status" value="1"/>
</dbReference>
<dbReference type="SMART" id="SM00086">
    <property type="entry name" value="PAC"/>
    <property type="match status" value="1"/>
</dbReference>
<dbReference type="SMART" id="SM00052">
    <property type="entry name" value="EAL"/>
    <property type="match status" value="1"/>
</dbReference>
<dbReference type="Pfam" id="PF00990">
    <property type="entry name" value="GGDEF"/>
    <property type="match status" value="1"/>
</dbReference>
<evidence type="ECO:0000259" key="10">
    <source>
        <dbReference type="PROSITE" id="PS50887"/>
    </source>
</evidence>
<feature type="transmembrane region" description="Helical" evidence="6">
    <location>
        <begin position="76"/>
        <end position="98"/>
    </location>
</feature>
<feature type="transmembrane region" description="Helical" evidence="6">
    <location>
        <begin position="145"/>
        <end position="166"/>
    </location>
</feature>
<keyword evidence="5 6" id="KW-0472">Membrane</keyword>
<keyword evidence="3 6" id="KW-0812">Transmembrane</keyword>
<dbReference type="InterPro" id="IPR000160">
    <property type="entry name" value="GGDEF_dom"/>
</dbReference>
<evidence type="ECO:0000259" key="8">
    <source>
        <dbReference type="PROSITE" id="PS50113"/>
    </source>
</evidence>
<dbReference type="PANTHER" id="PTHR44757">
    <property type="entry name" value="DIGUANYLATE CYCLASE DGCP"/>
    <property type="match status" value="1"/>
</dbReference>
<dbReference type="SUPFAM" id="SSF141868">
    <property type="entry name" value="EAL domain-like"/>
    <property type="match status" value="1"/>
</dbReference>
<evidence type="ECO:0000259" key="9">
    <source>
        <dbReference type="PROSITE" id="PS50883"/>
    </source>
</evidence>
<dbReference type="Gene3D" id="3.30.450.20">
    <property type="entry name" value="PAS domain"/>
    <property type="match status" value="1"/>
</dbReference>
<dbReference type="CDD" id="cd00130">
    <property type="entry name" value="PAS"/>
    <property type="match status" value="1"/>
</dbReference>
<dbReference type="PROSITE" id="PS50113">
    <property type="entry name" value="PAC"/>
    <property type="match status" value="1"/>
</dbReference>